<keyword evidence="2" id="KW-1185">Reference proteome</keyword>
<dbReference type="SUPFAM" id="SSF52218">
    <property type="entry name" value="Flavoproteins"/>
    <property type="match status" value="1"/>
</dbReference>
<dbReference type="Proteomes" id="UP001342826">
    <property type="component" value="Unassembled WGS sequence"/>
</dbReference>
<comment type="caution">
    <text evidence="1">The sequence shown here is derived from an EMBL/GenBank/DDBJ whole genome shotgun (WGS) entry which is preliminary data.</text>
</comment>
<evidence type="ECO:0000313" key="2">
    <source>
        <dbReference type="Proteomes" id="UP001342826"/>
    </source>
</evidence>
<dbReference type="Gene3D" id="3.40.50.360">
    <property type="match status" value="1"/>
</dbReference>
<evidence type="ECO:0000313" key="1">
    <source>
        <dbReference type="EMBL" id="MED4401851.1"/>
    </source>
</evidence>
<sequence>MTLSKCVTIYSLKGNTSAILDEFNLDGFDVCKMLKEDPREHWQNHDFIMIGSATYYKEGVTPPTPPYYFQKYEQDLLQLENKEIVLFGSGKKEYPIFCGALDYLYGVLKDKNDIKLVYKVDQIPRKHQKIEFRDLVEEIINGR</sequence>
<protein>
    <submittedName>
        <fullName evidence="1">Flavodoxin domain-containing protein</fullName>
    </submittedName>
</protein>
<name>A0ABU6NXS0_9BACI</name>
<gene>
    <name evidence="1" type="ORF">P9271_11040</name>
</gene>
<dbReference type="InterPro" id="IPR029039">
    <property type="entry name" value="Flavoprotein-like_sf"/>
</dbReference>
<dbReference type="RefSeq" id="WP_328001054.1">
    <property type="nucleotide sequence ID" value="NZ_JARTFS010000008.1"/>
</dbReference>
<accession>A0ABU6NXS0</accession>
<organism evidence="1 2">
    <name type="scientific">Metabacillus fastidiosus</name>
    <dbReference type="NCBI Taxonomy" id="1458"/>
    <lineage>
        <taxon>Bacteria</taxon>
        <taxon>Bacillati</taxon>
        <taxon>Bacillota</taxon>
        <taxon>Bacilli</taxon>
        <taxon>Bacillales</taxon>
        <taxon>Bacillaceae</taxon>
        <taxon>Metabacillus</taxon>
    </lineage>
</organism>
<proteinExistence type="predicted"/>
<dbReference type="EMBL" id="JARTFS010000008">
    <property type="protein sequence ID" value="MED4401851.1"/>
    <property type="molecule type" value="Genomic_DNA"/>
</dbReference>
<reference evidence="1 2" key="1">
    <citation type="submission" date="2023-03" db="EMBL/GenBank/DDBJ databases">
        <title>Bacillus Genome Sequencing.</title>
        <authorList>
            <person name="Dunlap C."/>
        </authorList>
    </citation>
    <scope>NUCLEOTIDE SEQUENCE [LARGE SCALE GENOMIC DNA]</scope>
    <source>
        <strain evidence="1 2">NRS-1717</strain>
    </source>
</reference>